<feature type="transmembrane region" description="Helical" evidence="6">
    <location>
        <begin position="253"/>
        <end position="273"/>
    </location>
</feature>
<comment type="caution">
    <text evidence="8">The sequence shown here is derived from an EMBL/GenBank/DDBJ whole genome shotgun (WGS) entry which is preliminary data.</text>
</comment>
<feature type="transmembrane region" description="Helical" evidence="6">
    <location>
        <begin position="221"/>
        <end position="244"/>
    </location>
</feature>
<feature type="transmembrane region" description="Helical" evidence="6">
    <location>
        <begin position="279"/>
        <end position="300"/>
    </location>
</feature>
<evidence type="ECO:0000313" key="9">
    <source>
        <dbReference type="Proteomes" id="UP000031433"/>
    </source>
</evidence>
<feature type="domain" description="EamA" evidence="7">
    <location>
        <begin position="160"/>
        <end position="295"/>
    </location>
</feature>
<dbReference type="GO" id="GO:0016020">
    <property type="term" value="C:membrane"/>
    <property type="evidence" value="ECO:0007669"/>
    <property type="project" value="UniProtKB-SubCell"/>
</dbReference>
<gene>
    <name evidence="8" type="ORF">SE37_14805</name>
</gene>
<feature type="transmembrane region" description="Helical" evidence="6">
    <location>
        <begin position="193"/>
        <end position="215"/>
    </location>
</feature>
<dbReference type="InterPro" id="IPR050638">
    <property type="entry name" value="AA-Vitamin_Transporters"/>
</dbReference>
<keyword evidence="4 6" id="KW-1133">Transmembrane helix</keyword>
<feature type="transmembrane region" description="Helical" evidence="6">
    <location>
        <begin position="100"/>
        <end position="117"/>
    </location>
</feature>
<feature type="transmembrane region" description="Helical" evidence="6">
    <location>
        <begin position="36"/>
        <end position="59"/>
    </location>
</feature>
<dbReference type="AlphaFoldDB" id="A0A0C1TWK4"/>
<feature type="domain" description="EamA" evidence="7">
    <location>
        <begin position="11"/>
        <end position="143"/>
    </location>
</feature>
<proteinExistence type="inferred from homology"/>
<evidence type="ECO:0000259" key="7">
    <source>
        <dbReference type="Pfam" id="PF00892"/>
    </source>
</evidence>
<keyword evidence="5 6" id="KW-0472">Membrane</keyword>
<dbReference type="EMBL" id="JXBL01000001">
    <property type="protein sequence ID" value="KIE43803.1"/>
    <property type="molecule type" value="Genomic_DNA"/>
</dbReference>
<reference evidence="8 9" key="1">
    <citation type="submission" date="2015-01" db="EMBL/GenBank/DDBJ databases">
        <title>Genome sequence of the anaerobic bacterium Geobacter soli GSS01, a dissimilatory Fe(III) reducer from soil.</title>
        <authorList>
            <person name="Yang G."/>
            <person name="Zhou S."/>
        </authorList>
    </citation>
    <scope>NUCLEOTIDE SEQUENCE [LARGE SCALE GENOMIC DNA]</scope>
    <source>
        <strain evidence="8 9">GSS01</strain>
    </source>
</reference>
<dbReference type="Pfam" id="PF00892">
    <property type="entry name" value="EamA"/>
    <property type="match status" value="2"/>
</dbReference>
<feature type="transmembrane region" description="Helical" evidence="6">
    <location>
        <begin position="155"/>
        <end position="181"/>
    </location>
</feature>
<evidence type="ECO:0000256" key="4">
    <source>
        <dbReference type="ARBA" id="ARBA00022989"/>
    </source>
</evidence>
<evidence type="ECO:0000313" key="8">
    <source>
        <dbReference type="EMBL" id="KIE43803.1"/>
    </source>
</evidence>
<evidence type="ECO:0000256" key="3">
    <source>
        <dbReference type="ARBA" id="ARBA00022692"/>
    </source>
</evidence>
<organism evidence="8 9">
    <name type="scientific">Geobacter soli</name>
    <dbReference type="NCBI Taxonomy" id="1510391"/>
    <lineage>
        <taxon>Bacteria</taxon>
        <taxon>Pseudomonadati</taxon>
        <taxon>Thermodesulfobacteriota</taxon>
        <taxon>Desulfuromonadia</taxon>
        <taxon>Geobacterales</taxon>
        <taxon>Geobacteraceae</taxon>
        <taxon>Geobacter</taxon>
    </lineage>
</organism>
<comment type="similarity">
    <text evidence="2">Belongs to the EamA transporter family.</text>
</comment>
<sequence length="321" mass="34140">MDSRKALDGLAVSLMIILGLTWGLQQVALKATAAEIAPLLQIAIRSGISALLVGIMMAVRGERLSLAGGMWRPGLAVGFLFALEYLLVGEGLRHTTASHMVIFLYTAPVFAAIGLHLKLNSERLKPVQWFGIALAFGGIVVSFCGRGGHTAALSVAGIIWGDFLGLAAGMAWGMTTVVIRTSRLSACSATQTLLFQLLGAFILLLPAAAGLGQTYFNPTRLGWACLIFQALIVSFASFLVWFWLLRHYVASRLGVLSFMTPLFGVALGAWLLNEPLERGFLAGALLVLTGIVLVSGHGWLRQLGNGGGSPVQKQAREPEPS</sequence>
<dbReference type="PANTHER" id="PTHR32322:SF2">
    <property type="entry name" value="EAMA DOMAIN-CONTAINING PROTEIN"/>
    <property type="match status" value="1"/>
</dbReference>
<keyword evidence="9" id="KW-1185">Reference proteome</keyword>
<evidence type="ECO:0000256" key="6">
    <source>
        <dbReference type="SAM" id="Phobius"/>
    </source>
</evidence>
<name>A0A0C1TWK4_9BACT</name>
<protein>
    <submittedName>
        <fullName evidence="8">Membrane protein</fullName>
    </submittedName>
</protein>
<feature type="transmembrane region" description="Helical" evidence="6">
    <location>
        <begin position="129"/>
        <end position="149"/>
    </location>
</feature>
<feature type="transmembrane region" description="Helical" evidence="6">
    <location>
        <begin position="7"/>
        <end position="24"/>
    </location>
</feature>
<dbReference type="InterPro" id="IPR037185">
    <property type="entry name" value="EmrE-like"/>
</dbReference>
<dbReference type="InterPro" id="IPR000620">
    <property type="entry name" value="EamA_dom"/>
</dbReference>
<dbReference type="PANTHER" id="PTHR32322">
    <property type="entry name" value="INNER MEMBRANE TRANSPORTER"/>
    <property type="match status" value="1"/>
</dbReference>
<dbReference type="Proteomes" id="UP000031433">
    <property type="component" value="Unassembled WGS sequence"/>
</dbReference>
<evidence type="ECO:0000256" key="2">
    <source>
        <dbReference type="ARBA" id="ARBA00007362"/>
    </source>
</evidence>
<keyword evidence="3 6" id="KW-0812">Transmembrane</keyword>
<accession>A0A0C1TWK4</accession>
<feature type="transmembrane region" description="Helical" evidence="6">
    <location>
        <begin position="71"/>
        <end position="88"/>
    </location>
</feature>
<comment type="subcellular location">
    <subcellularLocation>
        <location evidence="1">Membrane</location>
        <topology evidence="1">Multi-pass membrane protein</topology>
    </subcellularLocation>
</comment>
<dbReference type="SUPFAM" id="SSF103481">
    <property type="entry name" value="Multidrug resistance efflux transporter EmrE"/>
    <property type="match status" value="2"/>
</dbReference>
<evidence type="ECO:0000256" key="1">
    <source>
        <dbReference type="ARBA" id="ARBA00004141"/>
    </source>
</evidence>
<dbReference type="RefSeq" id="WP_039647611.1">
    <property type="nucleotide sequence ID" value="NZ_JXBL01000001.1"/>
</dbReference>
<evidence type="ECO:0000256" key="5">
    <source>
        <dbReference type="ARBA" id="ARBA00023136"/>
    </source>
</evidence>